<accession>A0AAV4XHL0</accession>
<keyword evidence="2" id="KW-1133">Transmembrane helix</keyword>
<comment type="caution">
    <text evidence="3">The sequence shown here is derived from an EMBL/GenBank/DDBJ whole genome shotgun (WGS) entry which is preliminary data.</text>
</comment>
<feature type="region of interest" description="Disordered" evidence="1">
    <location>
        <begin position="252"/>
        <end position="272"/>
    </location>
</feature>
<proteinExistence type="predicted"/>
<reference evidence="3 4" key="1">
    <citation type="submission" date="2021-06" db="EMBL/GenBank/DDBJ databases">
        <title>Caerostris extrusa draft genome.</title>
        <authorList>
            <person name="Kono N."/>
            <person name="Arakawa K."/>
        </authorList>
    </citation>
    <scope>NUCLEOTIDE SEQUENCE [LARGE SCALE GENOMIC DNA]</scope>
</reference>
<dbReference type="AlphaFoldDB" id="A0AAV4XHL0"/>
<feature type="transmembrane region" description="Helical" evidence="2">
    <location>
        <begin position="116"/>
        <end position="137"/>
    </location>
</feature>
<keyword evidence="4" id="KW-1185">Reference proteome</keyword>
<organism evidence="3 4">
    <name type="scientific">Caerostris extrusa</name>
    <name type="common">Bark spider</name>
    <name type="synonym">Caerostris bankana</name>
    <dbReference type="NCBI Taxonomy" id="172846"/>
    <lineage>
        <taxon>Eukaryota</taxon>
        <taxon>Metazoa</taxon>
        <taxon>Ecdysozoa</taxon>
        <taxon>Arthropoda</taxon>
        <taxon>Chelicerata</taxon>
        <taxon>Arachnida</taxon>
        <taxon>Araneae</taxon>
        <taxon>Araneomorphae</taxon>
        <taxon>Entelegynae</taxon>
        <taxon>Araneoidea</taxon>
        <taxon>Araneidae</taxon>
        <taxon>Caerostris</taxon>
    </lineage>
</organism>
<evidence type="ECO:0000313" key="4">
    <source>
        <dbReference type="Proteomes" id="UP001054945"/>
    </source>
</evidence>
<sequence length="272" mass="29703">MSNRPLTLMLTSKHPSIFSTHLITIPPNDTNQTTFCVTNVPPLPNDPSGGGGSLISGCTSHSRRCPSLAHPATPSPGQDPLYRCVPDPGNMKGAVEHTEGISWKCRLSKDKKKMSFIVLVLVGVGICPVDTAFVATLKQPTKGTKFSCKTTNFAKQSKPLEPEALLPKRVFTKRNNLEGGDSLAASIIPAAQSLLTNHRDGDENMKQNNCFWPNGYFRLPKKGVCIESVESGHRSAFVITFSAPYPHPYTLQQRSSRKLGSERVQDSFIARN</sequence>
<evidence type="ECO:0000256" key="2">
    <source>
        <dbReference type="SAM" id="Phobius"/>
    </source>
</evidence>
<keyword evidence="2" id="KW-0812">Transmembrane</keyword>
<evidence type="ECO:0000256" key="1">
    <source>
        <dbReference type="SAM" id="MobiDB-lite"/>
    </source>
</evidence>
<dbReference type="Proteomes" id="UP001054945">
    <property type="component" value="Unassembled WGS sequence"/>
</dbReference>
<name>A0AAV4XHL0_CAEEX</name>
<evidence type="ECO:0000313" key="3">
    <source>
        <dbReference type="EMBL" id="GIY93569.1"/>
    </source>
</evidence>
<keyword evidence="2" id="KW-0472">Membrane</keyword>
<dbReference type="EMBL" id="BPLR01017679">
    <property type="protein sequence ID" value="GIY93569.1"/>
    <property type="molecule type" value="Genomic_DNA"/>
</dbReference>
<gene>
    <name evidence="3" type="ORF">CEXT_597041</name>
</gene>
<protein>
    <submittedName>
        <fullName evidence="3">Uncharacterized protein</fullName>
    </submittedName>
</protein>